<proteinExistence type="predicted"/>
<feature type="chain" id="PRO_5047301219" evidence="1">
    <location>
        <begin position="20"/>
        <end position="793"/>
    </location>
</feature>
<dbReference type="InterPro" id="IPR036249">
    <property type="entry name" value="Thioredoxin-like_sf"/>
</dbReference>
<dbReference type="RefSeq" id="WP_354661197.1">
    <property type="nucleotide sequence ID" value="NZ_JBEXAC010000002.1"/>
</dbReference>
<dbReference type="PROSITE" id="PS51352">
    <property type="entry name" value="THIOREDOXIN_2"/>
    <property type="match status" value="1"/>
</dbReference>
<feature type="signal peptide" evidence="1">
    <location>
        <begin position="1"/>
        <end position="19"/>
    </location>
</feature>
<comment type="caution">
    <text evidence="3">The sequence shown here is derived from an EMBL/GenBank/DDBJ whole genome shotgun (WGS) entry which is preliminary data.</text>
</comment>
<dbReference type="PANTHER" id="PTHR42852:SF13">
    <property type="entry name" value="PROTEIN DIPZ"/>
    <property type="match status" value="1"/>
</dbReference>
<protein>
    <submittedName>
        <fullName evidence="3">TlpA disulfide reductase family protein</fullName>
    </submittedName>
</protein>
<evidence type="ECO:0000313" key="4">
    <source>
        <dbReference type="Proteomes" id="UP001549749"/>
    </source>
</evidence>
<reference evidence="3 4" key="1">
    <citation type="submission" date="2024-06" db="EMBL/GenBank/DDBJ databases">
        <title>Chitinophaga defluvii sp. nov., isolated from municipal sewage.</title>
        <authorList>
            <person name="Zhang L."/>
        </authorList>
    </citation>
    <scope>NUCLEOTIDE SEQUENCE [LARGE SCALE GENOMIC DNA]</scope>
    <source>
        <strain evidence="3 4">H8</strain>
    </source>
</reference>
<gene>
    <name evidence="3" type="ORF">ABR189_14310</name>
</gene>
<feature type="domain" description="Thioredoxin" evidence="2">
    <location>
        <begin position="637"/>
        <end position="776"/>
    </location>
</feature>
<keyword evidence="4" id="KW-1185">Reference proteome</keyword>
<name>A0ABV2T6A4_9BACT</name>
<dbReference type="Gene3D" id="3.40.30.10">
    <property type="entry name" value="Glutaredoxin"/>
    <property type="match status" value="1"/>
</dbReference>
<organism evidence="3 4">
    <name type="scientific">Chitinophaga defluvii</name>
    <dbReference type="NCBI Taxonomy" id="3163343"/>
    <lineage>
        <taxon>Bacteria</taxon>
        <taxon>Pseudomonadati</taxon>
        <taxon>Bacteroidota</taxon>
        <taxon>Chitinophagia</taxon>
        <taxon>Chitinophagales</taxon>
        <taxon>Chitinophagaceae</taxon>
        <taxon>Chitinophaga</taxon>
    </lineage>
</organism>
<sequence length="793" mass="89890">MRMLCLLVLTTLFAIPCFAQSYQFNNGDTWYCKVSGKVQHTAFSRQEDRTYKITVTSRQKTGNYFLDITLLNLQVTDVQGGRKTIFDTDNLHTWEYNDSRLYDNLALLQQVVRITLNKNGSLLEIWNLDALKIKGARKWHLSKSMEEILAYNIGTGLQASLQSLFPPLPVQQETGFSWQQDNITYTVTKENPDNISIRGNAVHKGMTTFASTPQAELRPYVSSTEINYVAGKHMSMLQHYQSSLVMRNDTAREEKGRADSMRWNTVITGQTAPLTAPVLNWDYINTLIYLSYQSDSLKGADGREMDSAKIVRFFQVNDPKYAGDSTYRMRKLDKLNNMRSPYFRKWYDQLLATTPINSLAGSSMHLHNKLQDAQHENKDTALAIMKALHNQGRLVDWVHDSYAQEFEKKDHPMADAILQLAMKEKDSLLLATLRPLHLWSLAQQANGDKKQLQAVADAFAASGKAALWYGRSGRYAMLTCQLMEKAGMSAAAARLLDQEITRLKADQADTTAQRLRDTRIINKQLLAHAYKLKYDHAWPQDKKAALGYLVQAAAYAPQHEDEKAYASFYDRAVLGAKEDYREDLASALTDYGNPEEALQVMTAQLQTAPLRIKDVAAFFRQHFPNKSFNDYLHKVILKGWATAPDFALKNLEDKQVRLADYKGKWLLIDFWGTWCSPCRAEMPEVNALAKDIADGKYSNTAFLSIACHDEQNTVRQFMEAHHYTMPVLLSDNKVQGNYKINGYPTKVLISPEGKMVPVAFGQDYKAILESFATIAEDPVAGKAMKTQVKTTNN</sequence>
<dbReference type="EMBL" id="JBEXAC010000002">
    <property type="protein sequence ID" value="MET6998553.1"/>
    <property type="molecule type" value="Genomic_DNA"/>
</dbReference>
<dbReference type="Proteomes" id="UP001549749">
    <property type="component" value="Unassembled WGS sequence"/>
</dbReference>
<dbReference type="PANTHER" id="PTHR42852">
    <property type="entry name" value="THIOL:DISULFIDE INTERCHANGE PROTEIN DSBE"/>
    <property type="match status" value="1"/>
</dbReference>
<evidence type="ECO:0000313" key="3">
    <source>
        <dbReference type="EMBL" id="MET6998553.1"/>
    </source>
</evidence>
<dbReference type="InterPro" id="IPR013766">
    <property type="entry name" value="Thioredoxin_domain"/>
</dbReference>
<evidence type="ECO:0000259" key="2">
    <source>
        <dbReference type="PROSITE" id="PS51352"/>
    </source>
</evidence>
<dbReference type="SUPFAM" id="SSF52833">
    <property type="entry name" value="Thioredoxin-like"/>
    <property type="match status" value="1"/>
</dbReference>
<dbReference type="InterPro" id="IPR050553">
    <property type="entry name" value="Thioredoxin_ResA/DsbE_sf"/>
</dbReference>
<dbReference type="CDD" id="cd02966">
    <property type="entry name" value="TlpA_like_family"/>
    <property type="match status" value="1"/>
</dbReference>
<evidence type="ECO:0000256" key="1">
    <source>
        <dbReference type="SAM" id="SignalP"/>
    </source>
</evidence>
<dbReference type="Pfam" id="PF00578">
    <property type="entry name" value="AhpC-TSA"/>
    <property type="match status" value="1"/>
</dbReference>
<dbReference type="InterPro" id="IPR000866">
    <property type="entry name" value="AhpC/TSA"/>
</dbReference>
<keyword evidence="1" id="KW-0732">Signal</keyword>
<accession>A0ABV2T6A4</accession>